<keyword evidence="1" id="KW-0808">Transferase</keyword>
<organism evidence="1 2">
    <name type="scientific">Propionibacterium ruminifibrarum</name>
    <dbReference type="NCBI Taxonomy" id="1962131"/>
    <lineage>
        <taxon>Bacteria</taxon>
        <taxon>Bacillati</taxon>
        <taxon>Actinomycetota</taxon>
        <taxon>Actinomycetes</taxon>
        <taxon>Propionibacteriales</taxon>
        <taxon>Propionibacteriaceae</taxon>
        <taxon>Propionibacterium</taxon>
    </lineage>
</organism>
<dbReference type="SUPFAM" id="SSF53383">
    <property type="entry name" value="PLP-dependent transferases"/>
    <property type="match status" value="1"/>
</dbReference>
<dbReference type="Gene3D" id="3.40.640.10">
    <property type="entry name" value="Type I PLP-dependent aspartate aminotransferase-like (Major domain)"/>
    <property type="match status" value="1"/>
</dbReference>
<dbReference type="Proteomes" id="UP000265962">
    <property type="component" value="Unassembled WGS sequence"/>
</dbReference>
<dbReference type="AlphaFoldDB" id="A0A375I564"/>
<dbReference type="OrthoDB" id="5146466at2"/>
<accession>A0A375I564</accession>
<reference evidence="2" key="1">
    <citation type="submission" date="2018-02" db="EMBL/GenBank/DDBJ databases">
        <authorList>
            <person name="Hornung B."/>
        </authorList>
    </citation>
    <scope>NUCLEOTIDE SEQUENCE [LARGE SCALE GENOMIC DNA]</scope>
</reference>
<dbReference type="RefSeq" id="WP_119715769.1">
    <property type="nucleotide sequence ID" value="NZ_OMOH01000005.1"/>
</dbReference>
<gene>
    <name evidence="1" type="ORF">PROPJV5_1601</name>
</gene>
<keyword evidence="2" id="KW-1185">Reference proteome</keyword>
<dbReference type="InterPro" id="IPR015424">
    <property type="entry name" value="PyrdxlP-dep_Trfase"/>
</dbReference>
<dbReference type="GO" id="GO:0016740">
    <property type="term" value="F:transferase activity"/>
    <property type="evidence" value="ECO:0007669"/>
    <property type="project" value="UniProtKB-KW"/>
</dbReference>
<evidence type="ECO:0000313" key="1">
    <source>
        <dbReference type="EMBL" id="SPF68619.1"/>
    </source>
</evidence>
<proteinExistence type="predicted"/>
<dbReference type="InterPro" id="IPR015421">
    <property type="entry name" value="PyrdxlP-dep_Trfase_major"/>
</dbReference>
<protein>
    <submittedName>
        <fullName evidence="1">Pyridoxal phosphate-dependent transferase, major region, subdomain 1</fullName>
    </submittedName>
</protein>
<dbReference type="EMBL" id="OMOH01000005">
    <property type="protein sequence ID" value="SPF68619.1"/>
    <property type="molecule type" value="Genomic_DNA"/>
</dbReference>
<sequence>MTIDWAVSGWGRPGSALAVGSGRQGLGLLARWCRSTGISTVLAPAFCCTTMITPFWLEGMSVRFVAVDERLVMDADSLRTARAGHDGPVAVLVARTGGSGPSPRLRAELAATRRDGGLVIDDATHAILADTASGARPSWCDASLASLRKLLPVADGALVHVRDGIGLESDLAVPGQNPPGEVLALRGDLPVLARGEPQRPFPSGAGRYLDALARAEAHFDESLSPTAPSTVTRRVLGDLDGDALARRTAQNAHVLAGALSGSGARMINPGVPGPLLLRTTRAPAIDAELAAHGIFSPMDWTRPGAVDAALWPGDVLALDTRPIAGLDDAAMHDWLRFTAEIIRKWD</sequence>
<name>A0A375I564_9ACTN</name>
<evidence type="ECO:0000313" key="2">
    <source>
        <dbReference type="Proteomes" id="UP000265962"/>
    </source>
</evidence>